<evidence type="ECO:0000313" key="2">
    <source>
        <dbReference type="Proteomes" id="UP000607653"/>
    </source>
</evidence>
<proteinExistence type="predicted"/>
<protein>
    <submittedName>
        <fullName evidence="1">Uncharacterized protein</fullName>
    </submittedName>
</protein>
<organism evidence="1 2">
    <name type="scientific">Nelumbo nucifera</name>
    <name type="common">Sacred lotus</name>
    <dbReference type="NCBI Taxonomy" id="4432"/>
    <lineage>
        <taxon>Eukaryota</taxon>
        <taxon>Viridiplantae</taxon>
        <taxon>Streptophyta</taxon>
        <taxon>Embryophyta</taxon>
        <taxon>Tracheophyta</taxon>
        <taxon>Spermatophyta</taxon>
        <taxon>Magnoliopsida</taxon>
        <taxon>Proteales</taxon>
        <taxon>Nelumbonaceae</taxon>
        <taxon>Nelumbo</taxon>
    </lineage>
</organism>
<name>A0A822YH52_NELNU</name>
<evidence type="ECO:0000313" key="1">
    <source>
        <dbReference type="EMBL" id="DAD31772.1"/>
    </source>
</evidence>
<sequence length="76" mass="8809">MLGLLGARRWHYKRELRCRRRSDTRKLPVKFQKSGFLWCKLWNVKVSSDLGYPGGAFGDTYSGAWGAYDARGPTRR</sequence>
<dbReference type="EMBL" id="DUZY01000003">
    <property type="protein sequence ID" value="DAD31772.1"/>
    <property type="molecule type" value="Genomic_DNA"/>
</dbReference>
<keyword evidence="2" id="KW-1185">Reference proteome</keyword>
<accession>A0A822YH52</accession>
<dbReference type="Proteomes" id="UP000607653">
    <property type="component" value="Unassembled WGS sequence"/>
</dbReference>
<gene>
    <name evidence="1" type="ORF">HUJ06_010623</name>
</gene>
<dbReference type="AlphaFoldDB" id="A0A822YH52"/>
<reference evidence="1 2" key="1">
    <citation type="journal article" date="2020" name="Mol. Biol. Evol.">
        <title>Distinct Expression and Methylation Patterns for Genes with Different Fates following a Single Whole-Genome Duplication in Flowering Plants.</title>
        <authorList>
            <person name="Shi T."/>
            <person name="Rahmani R.S."/>
            <person name="Gugger P.F."/>
            <person name="Wang M."/>
            <person name="Li H."/>
            <person name="Zhang Y."/>
            <person name="Li Z."/>
            <person name="Wang Q."/>
            <person name="Van de Peer Y."/>
            <person name="Marchal K."/>
            <person name="Chen J."/>
        </authorList>
    </citation>
    <scope>NUCLEOTIDE SEQUENCE [LARGE SCALE GENOMIC DNA]</scope>
    <source>
        <tissue evidence="1">Leaf</tissue>
    </source>
</reference>
<comment type="caution">
    <text evidence="1">The sequence shown here is derived from an EMBL/GenBank/DDBJ whole genome shotgun (WGS) entry which is preliminary data.</text>
</comment>